<proteinExistence type="predicted"/>
<dbReference type="RefSeq" id="WP_122201994.1">
    <property type="nucleotide sequence ID" value="NZ_CABJFV010000016.1"/>
</dbReference>
<organism evidence="1 2">
    <name type="scientific">Bacteroides nordii</name>
    <dbReference type="NCBI Taxonomy" id="291645"/>
    <lineage>
        <taxon>Bacteria</taxon>
        <taxon>Pseudomonadati</taxon>
        <taxon>Bacteroidota</taxon>
        <taxon>Bacteroidia</taxon>
        <taxon>Bacteroidales</taxon>
        <taxon>Bacteroidaceae</taxon>
        <taxon>Bacteroides</taxon>
    </lineage>
</organism>
<dbReference type="EMBL" id="QSGO01000016">
    <property type="protein sequence ID" value="RHB33379.1"/>
    <property type="molecule type" value="Genomic_DNA"/>
</dbReference>
<reference evidence="1 2" key="1">
    <citation type="submission" date="2018-08" db="EMBL/GenBank/DDBJ databases">
        <title>A genome reference for cultivated species of the human gut microbiota.</title>
        <authorList>
            <person name="Zou Y."/>
            <person name="Xue W."/>
            <person name="Luo G."/>
        </authorList>
    </citation>
    <scope>NUCLEOTIDE SEQUENCE [LARGE SCALE GENOMIC DNA]</scope>
    <source>
        <strain evidence="1 2">AM40-30BH</strain>
    </source>
</reference>
<comment type="caution">
    <text evidence="1">The sequence shown here is derived from an EMBL/GenBank/DDBJ whole genome shotgun (WGS) entry which is preliminary data.</text>
</comment>
<sequence>MVTVRFEIKPYLAAYMYARYGTPPPIRLSPLEPLYHTLHFFTVPYPTNLPYQRETGNIVFVLPDPRDGKNPEKYNYLGYESIRKIEQKIELQMKMELYDYMLENRFKRHITYKLALEEFVDKYGMTELIPEETLMRGFQRWRKKRKMS</sequence>
<accession>A0A413VIJ1</accession>
<name>A0A413VIJ1_9BACE</name>
<gene>
    <name evidence="1" type="ORF">DW888_16120</name>
</gene>
<protein>
    <submittedName>
        <fullName evidence="1">Uncharacterized protein</fullName>
    </submittedName>
</protein>
<evidence type="ECO:0000313" key="1">
    <source>
        <dbReference type="EMBL" id="RHB33379.1"/>
    </source>
</evidence>
<evidence type="ECO:0000313" key="2">
    <source>
        <dbReference type="Proteomes" id="UP000284379"/>
    </source>
</evidence>
<dbReference type="AlphaFoldDB" id="A0A413VIJ1"/>
<dbReference type="Proteomes" id="UP000284379">
    <property type="component" value="Unassembled WGS sequence"/>
</dbReference>